<accession>A0A2R7YA27</accession>
<comment type="caution">
    <text evidence="2">The sequence shown here is derived from an EMBL/GenBank/DDBJ whole genome shotgun (WGS) entry which is preliminary data.</text>
</comment>
<comment type="similarity">
    <text evidence="1">Belongs to the eIF-2B alpha/beta/delta subunits family.</text>
</comment>
<dbReference type="Proteomes" id="UP000244066">
    <property type="component" value="Unassembled WGS sequence"/>
</dbReference>
<sequence>MQRRNYQRGRGRRHLGRGPEGIVEEIRNDVERGSAELTARALDAFILLADSTEAKSAEELRSSVVELARQIASSRPSMFSLRNVSFEVAAKFAEASRYTDNPGVLRELLKQIAASVLEEQRVASERLRRFGREVLSKLKGVVTISYSSSVLAVLKEVGKKVKVYVAESRPLFEGRKTAAALAEAGIDVVLTTDAAIGCMLKEADAALVGADAILSDGSFANKVGTLQLACTSKFLGKPFYVVSTTWKALPTLEYPEEAHEAEEVLSPANEHSLLSTKNVDVRNPYFEVVPAELVTAYITEEGTLTPSQMAELIGSRFRRYKEVEEAVCGRGLERAD</sequence>
<proteinExistence type="inferred from homology"/>
<gene>
    <name evidence="2" type="ORF">B9J98_00530</name>
</gene>
<evidence type="ECO:0000256" key="1">
    <source>
        <dbReference type="RuleBase" id="RU003814"/>
    </source>
</evidence>
<dbReference type="InterPro" id="IPR042529">
    <property type="entry name" value="IF_2B-like_C"/>
</dbReference>
<dbReference type="PANTHER" id="PTHR43475:SF3">
    <property type="entry name" value="TRANSLATION INITIATION FACTOR EIF-2B SUBUNIT FAMILY PROTEIN (AFU_ORTHOLOGUE AFUA_2G14290)"/>
    <property type="match status" value="1"/>
</dbReference>
<dbReference type="InterPro" id="IPR027363">
    <property type="entry name" value="M1Pi_N"/>
</dbReference>
<organism evidence="2 3">
    <name type="scientific">Candidatus Terraquivivens tikiterensis</name>
    <dbReference type="NCBI Taxonomy" id="1980982"/>
    <lineage>
        <taxon>Archaea</taxon>
        <taxon>Nitrososphaerota</taxon>
        <taxon>Candidatus Wolframiiraptoraceae</taxon>
        <taxon>Candidatus Terraquivivens</taxon>
    </lineage>
</organism>
<evidence type="ECO:0000313" key="3">
    <source>
        <dbReference type="Proteomes" id="UP000244066"/>
    </source>
</evidence>
<evidence type="ECO:0000313" key="2">
    <source>
        <dbReference type="EMBL" id="PUA34363.1"/>
    </source>
</evidence>
<dbReference type="InterPro" id="IPR000649">
    <property type="entry name" value="IF-2B-related"/>
</dbReference>
<dbReference type="AlphaFoldDB" id="A0A2R7YA27"/>
<name>A0A2R7YA27_9ARCH</name>
<dbReference type="PANTHER" id="PTHR43475">
    <property type="entry name" value="METHYLTHIORIBOSE-1-PHOSPHATE ISOMERASE"/>
    <property type="match status" value="1"/>
</dbReference>
<dbReference type="Gene3D" id="3.40.50.10470">
    <property type="entry name" value="Translation initiation factor eif-2b, domain 2"/>
    <property type="match status" value="1"/>
</dbReference>
<protein>
    <recommendedName>
        <fullName evidence="4">Translation initiation factor eIF-2B</fullName>
    </recommendedName>
</protein>
<dbReference type="GO" id="GO:0046523">
    <property type="term" value="F:S-methyl-5-thioribose-1-phosphate isomerase activity"/>
    <property type="evidence" value="ECO:0007669"/>
    <property type="project" value="TreeGrafter"/>
</dbReference>
<evidence type="ECO:0008006" key="4">
    <source>
        <dbReference type="Google" id="ProtNLM"/>
    </source>
</evidence>
<dbReference type="InterPro" id="IPR037171">
    <property type="entry name" value="NagB/RpiA_transferase-like"/>
</dbReference>
<dbReference type="GO" id="GO:0019509">
    <property type="term" value="P:L-methionine salvage from methylthioadenosine"/>
    <property type="evidence" value="ECO:0007669"/>
    <property type="project" value="TreeGrafter"/>
</dbReference>
<reference evidence="2 3" key="1">
    <citation type="submission" date="2017-04" db="EMBL/GenBank/DDBJ databases">
        <title>Draft Aigarchaeota genome from a New Zealand hot spring.</title>
        <authorList>
            <person name="Reysenbach A.-L."/>
            <person name="Donaho J.A."/>
            <person name="Gerhart J."/>
            <person name="Kelley J.F."/>
            <person name="Kouba K."/>
            <person name="Podar M."/>
            <person name="Stott M."/>
        </authorList>
    </citation>
    <scope>NUCLEOTIDE SEQUENCE [LARGE SCALE GENOMIC DNA]</scope>
    <source>
        <strain evidence="2">NZ13_MG1</strain>
    </source>
</reference>
<dbReference type="EMBL" id="NDWU01000001">
    <property type="protein sequence ID" value="PUA34363.1"/>
    <property type="molecule type" value="Genomic_DNA"/>
</dbReference>
<dbReference type="SUPFAM" id="SSF100950">
    <property type="entry name" value="NagB/RpiA/CoA transferase-like"/>
    <property type="match status" value="1"/>
</dbReference>
<dbReference type="Gene3D" id="1.20.120.420">
    <property type="entry name" value="translation initiation factor eif-2b, domain 1"/>
    <property type="match status" value="1"/>
</dbReference>
<dbReference type="Pfam" id="PF01008">
    <property type="entry name" value="IF-2B"/>
    <property type="match status" value="1"/>
</dbReference>